<dbReference type="Proteomes" id="UP000317839">
    <property type="component" value="Unassembled WGS sequence"/>
</dbReference>
<dbReference type="InterPro" id="IPR004843">
    <property type="entry name" value="Calcineurin-like_PHP"/>
</dbReference>
<dbReference type="Pfam" id="PF00149">
    <property type="entry name" value="Metallophos"/>
    <property type="match status" value="1"/>
</dbReference>
<evidence type="ECO:0000259" key="1">
    <source>
        <dbReference type="Pfam" id="PF00149"/>
    </source>
</evidence>
<protein>
    <recommendedName>
        <fullName evidence="1">Calcineurin-like phosphoesterase domain-containing protein</fullName>
    </recommendedName>
</protein>
<gene>
    <name evidence="2" type="ORF">FLL45_01975</name>
</gene>
<proteinExistence type="predicted"/>
<dbReference type="GO" id="GO:0016787">
    <property type="term" value="F:hydrolase activity"/>
    <property type="evidence" value="ECO:0007669"/>
    <property type="project" value="InterPro"/>
</dbReference>
<dbReference type="EMBL" id="VIKR01000001">
    <property type="protein sequence ID" value="TQV76749.1"/>
    <property type="molecule type" value="Genomic_DNA"/>
</dbReference>
<dbReference type="SUPFAM" id="SSF56300">
    <property type="entry name" value="Metallo-dependent phosphatases"/>
    <property type="match status" value="1"/>
</dbReference>
<keyword evidence="3" id="KW-1185">Reference proteome</keyword>
<dbReference type="AlphaFoldDB" id="A0A545THP3"/>
<organism evidence="2 3">
    <name type="scientific">Aliikangiella marina</name>
    <dbReference type="NCBI Taxonomy" id="1712262"/>
    <lineage>
        <taxon>Bacteria</taxon>
        <taxon>Pseudomonadati</taxon>
        <taxon>Pseudomonadota</taxon>
        <taxon>Gammaproteobacteria</taxon>
        <taxon>Oceanospirillales</taxon>
        <taxon>Pleioneaceae</taxon>
        <taxon>Aliikangiella</taxon>
    </lineage>
</organism>
<accession>A0A545THP3</accession>
<sequence>MKKELMTFSKHFVISCLLLLTSAIIFGISIGASAHFGDNPLAVKLAGEGPHVFIQDQTLKINYIRGDRDEGFYVDSETFSIESKPNAKTHFALENNAFEFQLDANFKIPAAVYNDNAPILAISDIESGFKTFRDFLIANKVINDQLEWTFGKGHLVLVGDFVDRGFSTTQVLWFIYKLEQQAKQHGGLVHFILGNHEIKNLQGNFKKAKEKYFHVAGILDKQQHELYGENSFIGRWMSHKNTVELINGYLFVHGGIHPKTPQFTTSIEEINQIVRNNYRKLYFPQGEKNKTQFLTSTTTGPSWYRGYFKSDIDAQDVRKTLEAFNAKAVIVGHTIQSKVNKQFDGQVIAIDVAHPKDYRNSFPFRSSEGLLIKHEKIYRVLANGEQILL</sequence>
<feature type="domain" description="Calcineurin-like phosphoesterase" evidence="1">
    <location>
        <begin position="118"/>
        <end position="335"/>
    </location>
</feature>
<reference evidence="2 3" key="1">
    <citation type="submission" date="2019-06" db="EMBL/GenBank/DDBJ databases">
        <title>Draft genome of Aliikangiella marina GYP-15.</title>
        <authorList>
            <person name="Wang G."/>
        </authorList>
    </citation>
    <scope>NUCLEOTIDE SEQUENCE [LARGE SCALE GENOMIC DNA]</scope>
    <source>
        <strain evidence="2 3">GYP-15</strain>
    </source>
</reference>
<evidence type="ECO:0000313" key="2">
    <source>
        <dbReference type="EMBL" id="TQV76749.1"/>
    </source>
</evidence>
<dbReference type="OrthoDB" id="7550081at2"/>
<comment type="caution">
    <text evidence="2">The sequence shown here is derived from an EMBL/GenBank/DDBJ whole genome shotgun (WGS) entry which is preliminary data.</text>
</comment>
<dbReference type="RefSeq" id="WP_142888109.1">
    <property type="nucleotide sequence ID" value="NZ_VIKR01000001.1"/>
</dbReference>
<dbReference type="InterPro" id="IPR029052">
    <property type="entry name" value="Metallo-depent_PP-like"/>
</dbReference>
<evidence type="ECO:0000313" key="3">
    <source>
        <dbReference type="Proteomes" id="UP000317839"/>
    </source>
</evidence>
<dbReference type="Gene3D" id="3.60.21.10">
    <property type="match status" value="1"/>
</dbReference>
<name>A0A545THP3_9GAMM</name>
<dbReference type="PANTHER" id="PTHR46546">
    <property type="entry name" value="SHEWANELLA-LIKE PROTEIN PHOSPHATASE 1"/>
    <property type="match status" value="1"/>
</dbReference>
<dbReference type="PANTHER" id="PTHR46546:SF4">
    <property type="entry name" value="SHEWANELLA-LIKE PROTEIN PHOSPHATASE 1"/>
    <property type="match status" value="1"/>
</dbReference>